<evidence type="ECO:0000313" key="1">
    <source>
        <dbReference type="EMBL" id="MFL0246577.1"/>
    </source>
</evidence>
<reference evidence="1 2" key="1">
    <citation type="submission" date="2024-11" db="EMBL/GenBank/DDBJ databases">
        <authorList>
            <person name="Heng Y.C."/>
            <person name="Lim A.C.H."/>
            <person name="Lee J.K.Y."/>
            <person name="Kittelmann S."/>
        </authorList>
    </citation>
    <scope>NUCLEOTIDE SEQUENCE [LARGE SCALE GENOMIC DNA]</scope>
    <source>
        <strain evidence="1 2">WILCCON 0185</strain>
    </source>
</reference>
<accession>A0ABW8T4E5</accession>
<proteinExistence type="predicted"/>
<name>A0ABW8T4E5_9CLOT</name>
<sequence>MGKIKKNKRLISILSITLILFLSWLIRYPLNRPVYIMTTYDKSNITMQNVKDKYYVLLKVPMRGINIEKDVNILDLNTQDLKPIKLECTKTQYDYLDNFTGKEQLLKIRFKSNYFNTSKFKLMSVG</sequence>
<keyword evidence="2" id="KW-1185">Reference proteome</keyword>
<dbReference type="EMBL" id="JBJHZZ010000002">
    <property type="protein sequence ID" value="MFL0246577.1"/>
    <property type="molecule type" value="Genomic_DNA"/>
</dbReference>
<gene>
    <name evidence="1" type="ORF">ACJDUG_06315</name>
</gene>
<comment type="caution">
    <text evidence="1">The sequence shown here is derived from an EMBL/GenBank/DDBJ whole genome shotgun (WGS) entry which is preliminary data.</text>
</comment>
<organism evidence="1 2">
    <name type="scientific">Candidatus Clostridium stratigraminis</name>
    <dbReference type="NCBI Taxonomy" id="3381661"/>
    <lineage>
        <taxon>Bacteria</taxon>
        <taxon>Bacillati</taxon>
        <taxon>Bacillota</taxon>
        <taxon>Clostridia</taxon>
        <taxon>Eubacteriales</taxon>
        <taxon>Clostridiaceae</taxon>
        <taxon>Clostridium</taxon>
    </lineage>
</organism>
<evidence type="ECO:0000313" key="2">
    <source>
        <dbReference type="Proteomes" id="UP001623591"/>
    </source>
</evidence>
<protein>
    <submittedName>
        <fullName evidence="1">Uncharacterized protein</fullName>
    </submittedName>
</protein>
<dbReference type="Proteomes" id="UP001623591">
    <property type="component" value="Unassembled WGS sequence"/>
</dbReference>
<dbReference type="RefSeq" id="WP_406769040.1">
    <property type="nucleotide sequence ID" value="NZ_JBJHZZ010000002.1"/>
</dbReference>